<dbReference type="Pfam" id="PF00795">
    <property type="entry name" value="CN_hydrolase"/>
    <property type="match status" value="1"/>
</dbReference>
<reference evidence="2 3" key="1">
    <citation type="journal article" date="2013" name="Genome Announc.">
        <title>Draft Genome Sequence of Desulfotignum phosphitoxidans DSM 13687 Strain FiPS-3.</title>
        <authorList>
            <person name="Poehlein A."/>
            <person name="Daniel R."/>
            <person name="Simeonova D.D."/>
        </authorList>
    </citation>
    <scope>NUCLEOTIDE SEQUENCE [LARGE SCALE GENOMIC DNA]</scope>
    <source>
        <strain evidence="2 3">DSM 13687</strain>
    </source>
</reference>
<dbReference type="EMBL" id="APJX01000005">
    <property type="protein sequence ID" value="EMS79359.1"/>
    <property type="molecule type" value="Genomic_DNA"/>
</dbReference>
<dbReference type="GO" id="GO:0016787">
    <property type="term" value="F:hydrolase activity"/>
    <property type="evidence" value="ECO:0007669"/>
    <property type="project" value="UniProtKB-KW"/>
</dbReference>
<organism evidence="2 3">
    <name type="scientific">Desulfotignum phosphitoxidans DSM 13687</name>
    <dbReference type="NCBI Taxonomy" id="1286635"/>
    <lineage>
        <taxon>Bacteria</taxon>
        <taxon>Pseudomonadati</taxon>
        <taxon>Thermodesulfobacteriota</taxon>
        <taxon>Desulfobacteria</taxon>
        <taxon>Desulfobacterales</taxon>
        <taxon>Desulfobacteraceae</taxon>
        <taxon>Desulfotignum</taxon>
    </lineage>
</organism>
<evidence type="ECO:0000259" key="1">
    <source>
        <dbReference type="PROSITE" id="PS50263"/>
    </source>
</evidence>
<evidence type="ECO:0000313" key="3">
    <source>
        <dbReference type="Proteomes" id="UP000014216"/>
    </source>
</evidence>
<sequence length="270" mass="29873">MKPVTLCLAIVTCLCNRFKDNLNACCDIISTAARKGADMVIFPEMTLTGYGTDHRFSKQVPPMDSQVIQTFARLSDQLNLAILIGLAETINERIYGSHLVFIPHTPYGKYQKLHIAPNEQGIFTPGTRIPVFAHGGVKFGIQLCYDAHFPELSTAMALQGADLIVLPHASPRGNQQDKFTSWMRHLPARAFDNGVFVAAVNQTGDNGAGLEFPGLSVVIGPDGKLISRSLPKNNHLHVVTLDPKQLAHVRSHRMRYFLPHRRKDLFPIIG</sequence>
<accession>S0G1K5</accession>
<comment type="caution">
    <text evidence="2">The sequence shown here is derived from an EMBL/GenBank/DDBJ whole genome shotgun (WGS) entry which is preliminary data.</text>
</comment>
<dbReference type="RefSeq" id="WP_006966489.1">
    <property type="nucleotide sequence ID" value="NZ_APJX01000005.1"/>
</dbReference>
<keyword evidence="3" id="KW-1185">Reference proteome</keyword>
<dbReference type="PANTHER" id="PTHR23088:SF27">
    <property type="entry name" value="DEAMINATED GLUTATHIONE AMIDASE"/>
    <property type="match status" value="1"/>
</dbReference>
<dbReference type="PROSITE" id="PS50263">
    <property type="entry name" value="CN_HYDROLASE"/>
    <property type="match status" value="1"/>
</dbReference>
<evidence type="ECO:0000313" key="2">
    <source>
        <dbReference type="EMBL" id="EMS79359.1"/>
    </source>
</evidence>
<dbReference type="InterPro" id="IPR036526">
    <property type="entry name" value="C-N_Hydrolase_sf"/>
</dbReference>
<keyword evidence="2" id="KW-0378">Hydrolase</keyword>
<dbReference type="Gene3D" id="3.60.110.10">
    <property type="entry name" value="Carbon-nitrogen hydrolase"/>
    <property type="match status" value="1"/>
</dbReference>
<dbReference type="InterPro" id="IPR003010">
    <property type="entry name" value="C-N_Hydrolase"/>
</dbReference>
<dbReference type="SUPFAM" id="SSF56317">
    <property type="entry name" value="Carbon-nitrogen hydrolase"/>
    <property type="match status" value="1"/>
</dbReference>
<dbReference type="Proteomes" id="UP000014216">
    <property type="component" value="Unassembled WGS sequence"/>
</dbReference>
<dbReference type="EC" id="3.5.1.100" evidence="2"/>
<dbReference type="OrthoDB" id="9795543at2"/>
<name>S0G1K5_9BACT</name>
<dbReference type="AlphaFoldDB" id="S0G1K5"/>
<gene>
    <name evidence="2" type="primary">ramA</name>
    <name evidence="2" type="ORF">Dpo_5c02860</name>
</gene>
<dbReference type="PANTHER" id="PTHR23088">
    <property type="entry name" value="NITRILASE-RELATED"/>
    <property type="match status" value="1"/>
</dbReference>
<feature type="domain" description="CN hydrolase" evidence="1">
    <location>
        <begin position="1"/>
        <end position="243"/>
    </location>
</feature>
<protein>
    <submittedName>
        <fullName evidence="2">(R)-stereoselective amidase RamA</fullName>
        <ecNumber evidence="2">3.5.1.100</ecNumber>
    </submittedName>
</protein>
<proteinExistence type="predicted"/>